<accession>A0A017T755</accession>
<reference evidence="3 4" key="1">
    <citation type="submission" date="2013-05" db="EMBL/GenBank/DDBJ databases">
        <title>Genome assembly of Chondromyces apiculatus DSM 436.</title>
        <authorList>
            <person name="Sharma G."/>
            <person name="Khatri I."/>
            <person name="Kaur C."/>
            <person name="Mayilraj S."/>
            <person name="Subramanian S."/>
        </authorList>
    </citation>
    <scope>NUCLEOTIDE SEQUENCE [LARGE SCALE GENOMIC DNA]</scope>
    <source>
        <strain evidence="3 4">DSM 436</strain>
    </source>
</reference>
<dbReference type="AlphaFoldDB" id="A0A017T755"/>
<dbReference type="Proteomes" id="UP000019678">
    <property type="component" value="Unassembled WGS sequence"/>
</dbReference>
<evidence type="ECO:0000313" key="4">
    <source>
        <dbReference type="Proteomes" id="UP000019678"/>
    </source>
</evidence>
<feature type="region of interest" description="Disordered" evidence="1">
    <location>
        <begin position="22"/>
        <end position="43"/>
    </location>
</feature>
<feature type="chain" id="PRO_5001496405" description="Lipoprotein" evidence="2">
    <location>
        <begin position="21"/>
        <end position="139"/>
    </location>
</feature>
<comment type="caution">
    <text evidence="3">The sequence shown here is derived from an EMBL/GenBank/DDBJ whole genome shotgun (WGS) entry which is preliminary data.</text>
</comment>
<evidence type="ECO:0000256" key="1">
    <source>
        <dbReference type="SAM" id="MobiDB-lite"/>
    </source>
</evidence>
<dbReference type="PROSITE" id="PS51257">
    <property type="entry name" value="PROKAR_LIPOPROTEIN"/>
    <property type="match status" value="1"/>
</dbReference>
<organism evidence="3 4">
    <name type="scientific">Chondromyces apiculatus DSM 436</name>
    <dbReference type="NCBI Taxonomy" id="1192034"/>
    <lineage>
        <taxon>Bacteria</taxon>
        <taxon>Pseudomonadati</taxon>
        <taxon>Myxococcota</taxon>
        <taxon>Polyangia</taxon>
        <taxon>Polyangiales</taxon>
        <taxon>Polyangiaceae</taxon>
        <taxon>Chondromyces</taxon>
    </lineage>
</organism>
<proteinExistence type="predicted"/>
<dbReference type="RefSeq" id="WP_044242968.1">
    <property type="nucleotide sequence ID" value="NZ_ASRX01000027.1"/>
</dbReference>
<feature type="compositionally biased region" description="Polar residues" evidence="1">
    <location>
        <begin position="23"/>
        <end position="36"/>
    </location>
</feature>
<evidence type="ECO:0008006" key="5">
    <source>
        <dbReference type="Google" id="ProtNLM"/>
    </source>
</evidence>
<protein>
    <recommendedName>
        <fullName evidence="5">Lipoprotein</fullName>
    </recommendedName>
</protein>
<evidence type="ECO:0000313" key="3">
    <source>
        <dbReference type="EMBL" id="EYF05068.1"/>
    </source>
</evidence>
<feature type="signal peptide" evidence="2">
    <location>
        <begin position="1"/>
        <end position="20"/>
    </location>
</feature>
<gene>
    <name evidence="3" type="ORF">CAP_3658</name>
</gene>
<evidence type="ECO:0000256" key="2">
    <source>
        <dbReference type="SAM" id="SignalP"/>
    </source>
</evidence>
<keyword evidence="4" id="KW-1185">Reference proteome</keyword>
<keyword evidence="2" id="KW-0732">Signal</keyword>
<dbReference type="EMBL" id="ASRX01000027">
    <property type="protein sequence ID" value="EYF05068.1"/>
    <property type="molecule type" value="Genomic_DNA"/>
</dbReference>
<sequence>MKKMLVTCAMVFLAACSKEAGTEGTQDSAKPGSTTAAKPAAAQKGLEPGEVVVGYLQVPDDEAQCALLPVPEAEKAKFDSAKINELAGVLKAKVVTSCPTDNIVGTCKAMGMLVNYQGPKYTKETAQADCAKGMGKWLD</sequence>
<dbReference type="OrthoDB" id="9844476at2"/>
<name>A0A017T755_9BACT</name>